<dbReference type="OrthoDB" id="45409at2759"/>
<reference evidence="2 3" key="1">
    <citation type="submission" date="2019-01" db="EMBL/GenBank/DDBJ databases">
        <authorList>
            <person name="Ferrante I. M."/>
        </authorList>
    </citation>
    <scope>NUCLEOTIDE SEQUENCE [LARGE SCALE GENOMIC DNA]</scope>
    <source>
        <strain evidence="2 3">B856</strain>
    </source>
</reference>
<evidence type="ECO:0000313" key="3">
    <source>
        <dbReference type="Proteomes" id="UP000291116"/>
    </source>
</evidence>
<evidence type="ECO:0008006" key="4">
    <source>
        <dbReference type="Google" id="ProtNLM"/>
    </source>
</evidence>
<feature type="signal peptide" evidence="1">
    <location>
        <begin position="1"/>
        <end position="34"/>
    </location>
</feature>
<dbReference type="AlphaFoldDB" id="A0A448ZD09"/>
<name>A0A448ZD09_9STRA</name>
<sequence length="616" mass="68031">MKAKLLRSGLLLFALSQNLNFLFFLSVDFEYCGAFSANGGNSLGTLIAHQQVGKEQTKQAVGFRRRSSLALGAERDCRVAISTNSSDSVAGEPYNENDTSHNDLEAVKSLTRTAMYRCGTEEGLDALKSLRELCDNRLPFDFDSVHRRQTYGGRFSSPDPRNAAIDQGEETISLLPGFLPTQAVGDFLESVRCMEEQGWMSTNPDSVDGLPSLHLNLVSQGKPLFDETPPSCDDSRESPSEYCDEDSFESQIFRLYDIVRPYVYEELLPKVDQLLNNANKSTPRKRKLRVSDVFLRRYGQDICGDVTRNGISIHYDVYSRVTAVVALDEVAAEGDNGLFTLTVDENTGETSNHKALRRFFPLRTGDCVVHTWDVLHGVDVQPGLDRTSLIVWFDEVAEGEGQNEAESVSPWLSLESQNAPPGVTTLQNGNDVRQFVLASALSSLEGDEDTELEEILLYLRSASRGNTFALTRMGSICDEGALSSPELQKEAVQLLDRLRPFKNLPEILQGLLEGNDAQNQLACRFWFEASLSGNPLAQKALANEIMFRASQSERPDQRLLAAVLFALASQQEDEDGPSDSLSRVIEHDLAARNVQSQEEFLASPVVQTAKAAFGAA</sequence>
<protein>
    <recommendedName>
        <fullName evidence="4">Fe2OG dioxygenase domain-containing protein</fullName>
    </recommendedName>
</protein>
<accession>A0A448ZD09</accession>
<evidence type="ECO:0000313" key="2">
    <source>
        <dbReference type="EMBL" id="VEU39929.1"/>
    </source>
</evidence>
<organism evidence="2 3">
    <name type="scientific">Pseudo-nitzschia multistriata</name>
    <dbReference type="NCBI Taxonomy" id="183589"/>
    <lineage>
        <taxon>Eukaryota</taxon>
        <taxon>Sar</taxon>
        <taxon>Stramenopiles</taxon>
        <taxon>Ochrophyta</taxon>
        <taxon>Bacillariophyta</taxon>
        <taxon>Bacillariophyceae</taxon>
        <taxon>Bacillariophycidae</taxon>
        <taxon>Bacillariales</taxon>
        <taxon>Bacillariaceae</taxon>
        <taxon>Pseudo-nitzschia</taxon>
    </lineage>
</organism>
<dbReference type="InterPro" id="IPR011990">
    <property type="entry name" value="TPR-like_helical_dom_sf"/>
</dbReference>
<keyword evidence="3" id="KW-1185">Reference proteome</keyword>
<dbReference type="Gene3D" id="1.25.40.10">
    <property type="entry name" value="Tetratricopeptide repeat domain"/>
    <property type="match status" value="1"/>
</dbReference>
<gene>
    <name evidence="2" type="ORF">PSNMU_V1.4_AUG-EV-PASAV3_0068070</name>
</gene>
<keyword evidence="1" id="KW-0732">Signal</keyword>
<feature type="chain" id="PRO_5019019631" description="Fe2OG dioxygenase domain-containing protein" evidence="1">
    <location>
        <begin position="35"/>
        <end position="616"/>
    </location>
</feature>
<dbReference type="Proteomes" id="UP000291116">
    <property type="component" value="Unassembled WGS sequence"/>
</dbReference>
<dbReference type="EMBL" id="CAACVS010000247">
    <property type="protein sequence ID" value="VEU39929.1"/>
    <property type="molecule type" value="Genomic_DNA"/>
</dbReference>
<proteinExistence type="predicted"/>
<evidence type="ECO:0000256" key="1">
    <source>
        <dbReference type="SAM" id="SignalP"/>
    </source>
</evidence>